<accession>A0AAW9U055</accession>
<proteinExistence type="predicted"/>
<comment type="caution">
    <text evidence="1">The sequence shown here is derived from an EMBL/GenBank/DDBJ whole genome shotgun (WGS) entry which is preliminary data.</text>
</comment>
<evidence type="ECO:0000313" key="1">
    <source>
        <dbReference type="EMBL" id="MQW37426.1"/>
    </source>
</evidence>
<organism evidence="1 2">
    <name type="scientific">Rhizobium meliloti</name>
    <name type="common">Ensifer meliloti</name>
    <name type="synonym">Sinorhizobium meliloti</name>
    <dbReference type="NCBI Taxonomy" id="382"/>
    <lineage>
        <taxon>Bacteria</taxon>
        <taxon>Pseudomonadati</taxon>
        <taxon>Pseudomonadota</taxon>
        <taxon>Alphaproteobacteria</taxon>
        <taxon>Hyphomicrobiales</taxon>
        <taxon>Rhizobiaceae</taxon>
        <taxon>Sinorhizobium/Ensifer group</taxon>
        <taxon>Sinorhizobium</taxon>
    </lineage>
</organism>
<protein>
    <recommendedName>
        <fullName evidence="3">Transposase</fullName>
    </recommendedName>
</protein>
<gene>
    <name evidence="1" type="ORF">GHK53_32930</name>
</gene>
<dbReference type="EMBL" id="WISR01000260">
    <property type="protein sequence ID" value="MQW37426.1"/>
    <property type="molecule type" value="Genomic_DNA"/>
</dbReference>
<dbReference type="AlphaFoldDB" id="A0AAW9U055"/>
<sequence>MADTNRAAAGDCCSSERDVFFILAGAQLPCSIQGNRFERRLRIFYSQQNGNQGKAPDLPAGLWTFLRGGEWISPQRLGNLPPVMSAHTGYSQQFCSGQMLQISDHLIPGLV</sequence>
<name>A0AAW9U055_RHIML</name>
<evidence type="ECO:0000313" key="2">
    <source>
        <dbReference type="Proteomes" id="UP000429484"/>
    </source>
</evidence>
<reference evidence="1 2" key="1">
    <citation type="journal article" date="2013" name="Genome Biol.">
        <title>Comparative genomics of the core and accessory genomes of 48 Sinorhizobium strains comprising five genospecies.</title>
        <authorList>
            <person name="Sugawara M."/>
            <person name="Epstein B."/>
            <person name="Badgley B.D."/>
            <person name="Unno T."/>
            <person name="Xu L."/>
            <person name="Reese J."/>
            <person name="Gyaneshwar P."/>
            <person name="Denny R."/>
            <person name="Mudge J."/>
            <person name="Bharti A.K."/>
            <person name="Farmer A.D."/>
            <person name="May G.D."/>
            <person name="Woodward J.E."/>
            <person name="Medigue C."/>
            <person name="Vallenet D."/>
            <person name="Lajus A."/>
            <person name="Rouy Z."/>
            <person name="Martinez-Vaz B."/>
            <person name="Tiffin P."/>
            <person name="Young N.D."/>
            <person name="Sadowsky M.J."/>
        </authorList>
    </citation>
    <scope>NUCLEOTIDE SEQUENCE [LARGE SCALE GENOMIC DNA]</scope>
    <source>
        <strain evidence="1 2">N6B1</strain>
    </source>
</reference>
<dbReference type="Proteomes" id="UP000429484">
    <property type="component" value="Unassembled WGS sequence"/>
</dbReference>
<evidence type="ECO:0008006" key="3">
    <source>
        <dbReference type="Google" id="ProtNLM"/>
    </source>
</evidence>